<dbReference type="OMA" id="NACAHTL"/>
<evidence type="ECO:0000256" key="8">
    <source>
        <dbReference type="ARBA" id="ARBA00022801"/>
    </source>
</evidence>
<dbReference type="STRING" id="137246.A0A401STM1"/>
<reference evidence="18 19" key="1">
    <citation type="journal article" date="2018" name="Nat. Ecol. Evol.">
        <title>Shark genomes provide insights into elasmobranch evolution and the origin of vertebrates.</title>
        <authorList>
            <person name="Hara Y"/>
            <person name="Yamaguchi K"/>
            <person name="Onimaru K"/>
            <person name="Kadota M"/>
            <person name="Koyanagi M"/>
            <person name="Keeley SD"/>
            <person name="Tatsumi K"/>
            <person name="Tanaka K"/>
            <person name="Motone F"/>
            <person name="Kageyama Y"/>
            <person name="Nozu R"/>
            <person name="Adachi N"/>
            <person name="Nishimura O"/>
            <person name="Nakagawa R"/>
            <person name="Tanegashima C"/>
            <person name="Kiyatake I"/>
            <person name="Matsumoto R"/>
            <person name="Murakumo K"/>
            <person name="Nishida K"/>
            <person name="Terakita A"/>
            <person name="Kuratani S"/>
            <person name="Sato K"/>
            <person name="Hyodo S Kuraku.S."/>
        </authorList>
    </citation>
    <scope>NUCLEOTIDE SEQUENCE [LARGE SCALE GENOMIC DNA]</scope>
</reference>
<keyword evidence="7" id="KW-0255">Endonuclease</keyword>
<comment type="subunit">
    <text evidence="15">Monomer. Interacts with PABPC1; the interaction is RNA-dependent and stimulates ENDOV activity.</text>
</comment>
<evidence type="ECO:0000256" key="9">
    <source>
        <dbReference type="ARBA" id="ARBA00022842"/>
    </source>
</evidence>
<organism evidence="18 19">
    <name type="scientific">Chiloscyllium punctatum</name>
    <name type="common">Brownbanded bambooshark</name>
    <name type="synonym">Hemiscyllium punctatum</name>
    <dbReference type="NCBI Taxonomy" id="137246"/>
    <lineage>
        <taxon>Eukaryota</taxon>
        <taxon>Metazoa</taxon>
        <taxon>Chordata</taxon>
        <taxon>Craniata</taxon>
        <taxon>Vertebrata</taxon>
        <taxon>Chondrichthyes</taxon>
        <taxon>Elasmobranchii</taxon>
        <taxon>Galeomorphii</taxon>
        <taxon>Galeoidea</taxon>
        <taxon>Orectolobiformes</taxon>
        <taxon>Hemiscylliidae</taxon>
        <taxon>Chiloscyllium</taxon>
    </lineage>
</organism>
<evidence type="ECO:0000256" key="7">
    <source>
        <dbReference type="ARBA" id="ARBA00022759"/>
    </source>
</evidence>
<dbReference type="GO" id="GO:0003727">
    <property type="term" value="F:single-stranded RNA binding"/>
    <property type="evidence" value="ECO:0007669"/>
    <property type="project" value="TreeGrafter"/>
</dbReference>
<dbReference type="Gene3D" id="3.30.2170.10">
    <property type="entry name" value="archaeoglobus fulgidus dsm 4304 superfamily"/>
    <property type="match status" value="1"/>
</dbReference>
<evidence type="ECO:0000256" key="17">
    <source>
        <dbReference type="SAM" id="Coils"/>
    </source>
</evidence>
<dbReference type="FunFam" id="3.30.2170.10:FF:000002">
    <property type="entry name" value="Endonuclease V"/>
    <property type="match status" value="1"/>
</dbReference>
<keyword evidence="4" id="KW-0963">Cytoplasm</keyword>
<dbReference type="GO" id="GO:0006281">
    <property type="term" value="P:DNA repair"/>
    <property type="evidence" value="ECO:0007669"/>
    <property type="project" value="InterPro"/>
</dbReference>
<evidence type="ECO:0000256" key="11">
    <source>
        <dbReference type="ARBA" id="ARBA00023125"/>
    </source>
</evidence>
<dbReference type="Pfam" id="PF04493">
    <property type="entry name" value="Endonuclease_5"/>
    <property type="match status" value="1"/>
</dbReference>
<evidence type="ECO:0000256" key="13">
    <source>
        <dbReference type="ARBA" id="ARBA00056032"/>
    </source>
</evidence>
<comment type="similarity">
    <text evidence="14">Belongs to the endonuclease V family.</text>
</comment>
<keyword evidence="9" id="KW-0460">Magnesium</keyword>
<evidence type="ECO:0000256" key="6">
    <source>
        <dbReference type="ARBA" id="ARBA00022723"/>
    </source>
</evidence>
<feature type="coiled-coil region" evidence="17">
    <location>
        <begin position="3"/>
        <end position="37"/>
    </location>
</feature>
<evidence type="ECO:0000313" key="18">
    <source>
        <dbReference type="EMBL" id="GCC33750.1"/>
    </source>
</evidence>
<evidence type="ECO:0000256" key="15">
    <source>
        <dbReference type="ARBA" id="ARBA00061971"/>
    </source>
</evidence>
<evidence type="ECO:0000256" key="3">
    <source>
        <dbReference type="ARBA" id="ARBA00004604"/>
    </source>
</evidence>
<protein>
    <recommendedName>
        <fullName evidence="16">Endonuclease V</fullName>
    </recommendedName>
</protein>
<comment type="subcellular location">
    <subcellularLocation>
        <location evidence="2">Cytoplasm</location>
        <location evidence="2">Stress granule</location>
    </subcellularLocation>
    <subcellularLocation>
        <location evidence="3">Nucleus</location>
        <location evidence="3">Nucleolus</location>
    </subcellularLocation>
</comment>
<proteinExistence type="inferred from homology"/>
<dbReference type="GO" id="GO:0005730">
    <property type="term" value="C:nucleolus"/>
    <property type="evidence" value="ECO:0007669"/>
    <property type="project" value="UniProtKB-SubCell"/>
</dbReference>
<comment type="function">
    <text evidence="13">Endoribonuclease that specifically cleaves inosine-containing RNAs: cleaves RNA at the second phosphodiester bond 3' to inosine. Active against both single-stranded and double-stranded RNAs. Has strong preference for single-stranded RNAs (ssRNAs) toward double-stranded RNAs (dsRNAs). Cleaves mRNAs and tRNAs containing inosine. Also able to cleave structure-specific dsRNA substrates containing the specific sites 5'-IIUI-3' and 5'-UIUU-3'. Inosine is present in a number of RNAs following editing; the function of inosine-specific endoribonuclease is still unclear: it could either play a regulatory role in edited RNAs, or be involved in antiviral response by removing the hyperedited long viral dsRNA genome that has undergone A-to-I editing. Binds branched DNA structures.</text>
</comment>
<evidence type="ECO:0000256" key="10">
    <source>
        <dbReference type="ARBA" id="ARBA00022884"/>
    </source>
</evidence>
<evidence type="ECO:0000256" key="12">
    <source>
        <dbReference type="ARBA" id="ARBA00023242"/>
    </source>
</evidence>
<dbReference type="GO" id="GO:0010494">
    <property type="term" value="C:cytoplasmic stress granule"/>
    <property type="evidence" value="ECO:0007669"/>
    <property type="project" value="UniProtKB-SubCell"/>
</dbReference>
<evidence type="ECO:0000313" key="19">
    <source>
        <dbReference type="Proteomes" id="UP000287033"/>
    </source>
</evidence>
<evidence type="ECO:0000256" key="14">
    <source>
        <dbReference type="ARBA" id="ARBA00061268"/>
    </source>
</evidence>
<evidence type="ECO:0000256" key="1">
    <source>
        <dbReference type="ARBA" id="ARBA00001946"/>
    </source>
</evidence>
<dbReference type="InterPro" id="IPR007581">
    <property type="entry name" value="Endonuclease-V"/>
</dbReference>
<dbReference type="GO" id="GO:0046872">
    <property type="term" value="F:metal ion binding"/>
    <property type="evidence" value="ECO:0007669"/>
    <property type="project" value="UniProtKB-KW"/>
</dbReference>
<dbReference type="EMBL" id="BEZZ01000541">
    <property type="protein sequence ID" value="GCC33750.1"/>
    <property type="molecule type" value="Genomic_DNA"/>
</dbReference>
<comment type="cofactor">
    <cofactor evidence="1">
        <name>Mg(2+)</name>
        <dbReference type="ChEBI" id="CHEBI:18420"/>
    </cofactor>
</comment>
<sequence>MAAALLEGECKNRELLLREWERQQMELKEQMIDHDTEDWQSNEVFEGLERIGGVDLSYIKGDEVNACASLVVLSYPDLKVIYEECQMVCLTAPYIPGFLAFRETPFLEEALRRLQHKDPSLLPQVIFADGNGILHHREFGVACHLGVLTDLPCVGVAKNLLHVSGLEEKDSLKEKAKDLQKEGNAFSLIGSSGKVLGMALKSCEKSTKPIYVSVGHRISLDTALRLTHSCCKYRVPEPIRQADIRSREYIRKNVNVS</sequence>
<comment type="caution">
    <text evidence="18">The sequence shown here is derived from an EMBL/GenBank/DDBJ whole genome shotgun (WGS) entry which is preliminary data.</text>
</comment>
<dbReference type="GO" id="GO:0003677">
    <property type="term" value="F:DNA binding"/>
    <property type="evidence" value="ECO:0007669"/>
    <property type="project" value="UniProtKB-KW"/>
</dbReference>
<dbReference type="CDD" id="cd06559">
    <property type="entry name" value="Endonuclease_V"/>
    <property type="match status" value="1"/>
</dbReference>
<evidence type="ECO:0000256" key="2">
    <source>
        <dbReference type="ARBA" id="ARBA00004210"/>
    </source>
</evidence>
<keyword evidence="10" id="KW-0694">RNA-binding</keyword>
<keyword evidence="5" id="KW-0540">Nuclease</keyword>
<evidence type="ECO:0000256" key="16">
    <source>
        <dbReference type="ARBA" id="ARBA00071695"/>
    </source>
</evidence>
<evidence type="ECO:0000256" key="4">
    <source>
        <dbReference type="ARBA" id="ARBA00022490"/>
    </source>
</evidence>
<dbReference type="OrthoDB" id="20018at2759"/>
<dbReference type="PANTHER" id="PTHR28511:SF1">
    <property type="entry name" value="ENDONUCLEASE V"/>
    <property type="match status" value="1"/>
</dbReference>
<dbReference type="Proteomes" id="UP000287033">
    <property type="component" value="Unassembled WGS sequence"/>
</dbReference>
<evidence type="ECO:0000256" key="5">
    <source>
        <dbReference type="ARBA" id="ARBA00022722"/>
    </source>
</evidence>
<dbReference type="GO" id="GO:0016891">
    <property type="term" value="F:RNA endonuclease activity producing 5'-phosphomonoesters, hydrolytic mechanism"/>
    <property type="evidence" value="ECO:0007669"/>
    <property type="project" value="TreeGrafter"/>
</dbReference>
<keyword evidence="6" id="KW-0479">Metal-binding</keyword>
<gene>
    <name evidence="18" type="ORF">chiPu_0012221</name>
</gene>
<dbReference type="PANTHER" id="PTHR28511">
    <property type="entry name" value="ENDONUCLEASE V"/>
    <property type="match status" value="1"/>
</dbReference>
<keyword evidence="8" id="KW-0378">Hydrolase</keyword>
<keyword evidence="12" id="KW-0539">Nucleus</keyword>
<keyword evidence="19" id="KW-1185">Reference proteome</keyword>
<keyword evidence="11" id="KW-0238">DNA-binding</keyword>
<dbReference type="HAMAP" id="MF_00801">
    <property type="entry name" value="Endonuclease_5"/>
    <property type="match status" value="1"/>
</dbReference>
<name>A0A401STM1_CHIPU</name>
<accession>A0A401STM1</accession>
<dbReference type="AlphaFoldDB" id="A0A401STM1"/>
<keyword evidence="17" id="KW-0175">Coiled coil</keyword>